<keyword evidence="1" id="KW-0812">Transmembrane</keyword>
<feature type="transmembrane region" description="Helical" evidence="1">
    <location>
        <begin position="58"/>
        <end position="76"/>
    </location>
</feature>
<name>A0A7W7YII9_9BACT</name>
<dbReference type="RefSeq" id="WP_184205950.1">
    <property type="nucleotide sequence ID" value="NZ_JACHIF010000001.1"/>
</dbReference>
<organism evidence="3 4">
    <name type="scientific">Prosthecobacter dejongeii</name>
    <dbReference type="NCBI Taxonomy" id="48465"/>
    <lineage>
        <taxon>Bacteria</taxon>
        <taxon>Pseudomonadati</taxon>
        <taxon>Verrucomicrobiota</taxon>
        <taxon>Verrucomicrobiia</taxon>
        <taxon>Verrucomicrobiales</taxon>
        <taxon>Verrucomicrobiaceae</taxon>
        <taxon>Prosthecobacter</taxon>
    </lineage>
</organism>
<keyword evidence="1" id="KW-1133">Transmembrane helix</keyword>
<dbReference type="InterPro" id="IPR041119">
    <property type="entry name" value="SLATT_6"/>
</dbReference>
<sequence length="215" mass="24305">MTKPDLQKQIAQAGYNVGYGAKLHLATFDLAAKVPGFISFLTFAVGLYFLLLDFTAKKYFSATCIILGVIGWRVSTWDSRKDEYSKVGSKLTGLFNSLKALYYEVKASDSPDVSSFSSRLEELQNEYNSTCLSNQMLFSDWYAHYKFFWQHQIDWIDGELHFKLFRDKLPLSFMAAVVVLILCVIGIFIWHFATGSCGLCLNGYQLANEGSCRAV</sequence>
<gene>
    <name evidence="3" type="ORF">HNQ64_001013</name>
</gene>
<evidence type="ECO:0000313" key="4">
    <source>
        <dbReference type="Proteomes" id="UP000534294"/>
    </source>
</evidence>
<dbReference type="AlphaFoldDB" id="A0A7W7YII9"/>
<evidence type="ECO:0000259" key="2">
    <source>
        <dbReference type="Pfam" id="PF18169"/>
    </source>
</evidence>
<keyword evidence="4" id="KW-1185">Reference proteome</keyword>
<feature type="transmembrane region" description="Helical" evidence="1">
    <location>
        <begin position="30"/>
        <end position="52"/>
    </location>
</feature>
<comment type="caution">
    <text evidence="3">The sequence shown here is derived from an EMBL/GenBank/DDBJ whole genome shotgun (WGS) entry which is preliminary data.</text>
</comment>
<keyword evidence="1" id="KW-0472">Membrane</keyword>
<proteinExistence type="predicted"/>
<reference evidence="3 4" key="1">
    <citation type="submission" date="2020-08" db="EMBL/GenBank/DDBJ databases">
        <title>Genomic Encyclopedia of Type Strains, Phase IV (KMG-IV): sequencing the most valuable type-strain genomes for metagenomic binning, comparative biology and taxonomic classification.</title>
        <authorList>
            <person name="Goeker M."/>
        </authorList>
    </citation>
    <scope>NUCLEOTIDE SEQUENCE [LARGE SCALE GENOMIC DNA]</scope>
    <source>
        <strain evidence="3 4">DSM 12251</strain>
    </source>
</reference>
<evidence type="ECO:0000256" key="1">
    <source>
        <dbReference type="SAM" id="Phobius"/>
    </source>
</evidence>
<accession>A0A7W7YII9</accession>
<evidence type="ECO:0000313" key="3">
    <source>
        <dbReference type="EMBL" id="MBB5036779.1"/>
    </source>
</evidence>
<dbReference type="NCBIfam" id="NF033630">
    <property type="entry name" value="SLATT_6"/>
    <property type="match status" value="1"/>
</dbReference>
<protein>
    <recommendedName>
        <fullName evidence="2">SMODS and SLOG-associating 2TM effector domain-containing protein</fullName>
    </recommendedName>
</protein>
<feature type="transmembrane region" description="Helical" evidence="1">
    <location>
        <begin position="171"/>
        <end position="193"/>
    </location>
</feature>
<dbReference type="Proteomes" id="UP000534294">
    <property type="component" value="Unassembled WGS sequence"/>
</dbReference>
<dbReference type="Pfam" id="PF18169">
    <property type="entry name" value="SLATT_6"/>
    <property type="match status" value="1"/>
</dbReference>
<feature type="domain" description="SMODS and SLOG-associating 2TM effector" evidence="2">
    <location>
        <begin position="1"/>
        <end position="176"/>
    </location>
</feature>
<dbReference type="EMBL" id="JACHIF010000001">
    <property type="protein sequence ID" value="MBB5036779.1"/>
    <property type="molecule type" value="Genomic_DNA"/>
</dbReference>